<gene>
    <name evidence="1" type="ORF">GCM10007935_30050</name>
</gene>
<proteinExistence type="predicted"/>
<name>A0ABQ6CA24_9BURK</name>
<evidence type="ECO:0000313" key="2">
    <source>
        <dbReference type="Proteomes" id="UP001156903"/>
    </source>
</evidence>
<sequence length="122" mass="13212">MFLPDTLYIQVFAHRFVASNIDSGVVREVPRDPQSVSPRMLIGAFAVAAGELSALVKTVRRGLWAPVMLMHPMERIEGGLTEVEHRVFLELGRGAGAARVGVHTGAVLAGDAVREAIRAYPH</sequence>
<reference evidence="2" key="1">
    <citation type="journal article" date="2019" name="Int. J. Syst. Evol. Microbiol.">
        <title>The Global Catalogue of Microorganisms (GCM) 10K type strain sequencing project: providing services to taxonomists for standard genome sequencing and annotation.</title>
        <authorList>
            <consortium name="The Broad Institute Genomics Platform"/>
            <consortium name="The Broad Institute Genome Sequencing Center for Infectious Disease"/>
            <person name="Wu L."/>
            <person name="Ma J."/>
        </authorList>
    </citation>
    <scope>NUCLEOTIDE SEQUENCE [LARGE SCALE GENOMIC DNA]</scope>
    <source>
        <strain evidence="2">NBRC 109341</strain>
    </source>
</reference>
<keyword evidence="2" id="KW-1185">Reference proteome</keyword>
<accession>A0ABQ6CA24</accession>
<dbReference type="RefSeq" id="WP_284308432.1">
    <property type="nucleotide sequence ID" value="NZ_BSPB01000028.1"/>
</dbReference>
<protein>
    <submittedName>
        <fullName evidence="1">Uncharacterized protein</fullName>
    </submittedName>
</protein>
<dbReference type="EMBL" id="BSPB01000028">
    <property type="protein sequence ID" value="GLS15569.1"/>
    <property type="molecule type" value="Genomic_DNA"/>
</dbReference>
<evidence type="ECO:0000313" key="1">
    <source>
        <dbReference type="EMBL" id="GLS15569.1"/>
    </source>
</evidence>
<comment type="caution">
    <text evidence="1">The sequence shown here is derived from an EMBL/GenBank/DDBJ whole genome shotgun (WGS) entry which is preliminary data.</text>
</comment>
<organism evidence="1 2">
    <name type="scientific">Hydrogenophaga electricum</name>
    <dbReference type="NCBI Taxonomy" id="1230953"/>
    <lineage>
        <taxon>Bacteria</taxon>
        <taxon>Pseudomonadati</taxon>
        <taxon>Pseudomonadota</taxon>
        <taxon>Betaproteobacteria</taxon>
        <taxon>Burkholderiales</taxon>
        <taxon>Comamonadaceae</taxon>
        <taxon>Hydrogenophaga</taxon>
    </lineage>
</organism>
<dbReference type="Proteomes" id="UP001156903">
    <property type="component" value="Unassembled WGS sequence"/>
</dbReference>